<dbReference type="Proteomes" id="UP001515480">
    <property type="component" value="Unassembled WGS sequence"/>
</dbReference>
<organism evidence="1 2">
    <name type="scientific">Prymnesium parvum</name>
    <name type="common">Toxic golden alga</name>
    <dbReference type="NCBI Taxonomy" id="97485"/>
    <lineage>
        <taxon>Eukaryota</taxon>
        <taxon>Haptista</taxon>
        <taxon>Haptophyta</taxon>
        <taxon>Prymnesiophyceae</taxon>
        <taxon>Prymnesiales</taxon>
        <taxon>Prymnesiaceae</taxon>
        <taxon>Prymnesium</taxon>
    </lineage>
</organism>
<proteinExistence type="predicted"/>
<accession>A0AB34JK54</accession>
<sequence>MSHGSQCLAAPLFLGVHTLNLAEELRLDGGALHIVTGAAAHNDVAAQLQHDRAQPQRGIDHSTAGPVFSLPSANGSRRIGGCFLRATLGGTAAPDAPFTHLWLDVARPDKASLPSLSEAGLLQRLGPYRFRVLSSRAVPGIATEGALEHGETLLVTVAVDKLRQDTAAIAPLLEPCAYPADEEQKFWLSTQGTTQTTLVSSEEPAAPPDAIEVDERFVCSLPPLHASPPPHAVAGHANSIELRLHTVLRQSTNAAPTPETETIFGCAPSIWTAELDGMSLGETEDHLLVPLDLTDGPRAPQSLRLGTHELRILQCVGHYARTGAKPGELVSEYPLLLLHVEVGLRKAANADVDTDSVKAATKLAEARRLGDGLDRLLS</sequence>
<dbReference type="EMBL" id="JBGBPQ010000007">
    <property type="protein sequence ID" value="KAL1522033.1"/>
    <property type="molecule type" value="Genomic_DNA"/>
</dbReference>
<dbReference type="AlphaFoldDB" id="A0AB34JK54"/>
<comment type="caution">
    <text evidence="1">The sequence shown here is derived from an EMBL/GenBank/DDBJ whole genome shotgun (WGS) entry which is preliminary data.</text>
</comment>
<evidence type="ECO:0000313" key="2">
    <source>
        <dbReference type="Proteomes" id="UP001515480"/>
    </source>
</evidence>
<evidence type="ECO:0000313" key="1">
    <source>
        <dbReference type="EMBL" id="KAL1522033.1"/>
    </source>
</evidence>
<name>A0AB34JK54_PRYPA</name>
<gene>
    <name evidence="1" type="ORF">AB1Y20_021678</name>
</gene>
<reference evidence="1 2" key="1">
    <citation type="journal article" date="2024" name="Science">
        <title>Giant polyketide synthase enzymes in the biosynthesis of giant marine polyether toxins.</title>
        <authorList>
            <person name="Fallon T.R."/>
            <person name="Shende V.V."/>
            <person name="Wierzbicki I.H."/>
            <person name="Pendleton A.L."/>
            <person name="Watervoot N.F."/>
            <person name="Auber R.P."/>
            <person name="Gonzalez D.J."/>
            <person name="Wisecaver J.H."/>
            <person name="Moore B.S."/>
        </authorList>
    </citation>
    <scope>NUCLEOTIDE SEQUENCE [LARGE SCALE GENOMIC DNA]</scope>
    <source>
        <strain evidence="1 2">12B1</strain>
    </source>
</reference>
<keyword evidence="2" id="KW-1185">Reference proteome</keyword>
<evidence type="ECO:0008006" key="3">
    <source>
        <dbReference type="Google" id="ProtNLM"/>
    </source>
</evidence>
<protein>
    <recommendedName>
        <fullName evidence="3">Peptidylprolyl isomerase</fullName>
    </recommendedName>
</protein>